<protein>
    <recommendedName>
        <fullName evidence="4">Peptidase A2 domain-containing protein</fullName>
    </recommendedName>
</protein>
<keyword evidence="3" id="KW-1185">Reference proteome</keyword>
<dbReference type="AlphaFoldDB" id="A0A397HM57"/>
<comment type="caution">
    <text evidence="2">The sequence shown here is derived from an EMBL/GenBank/DDBJ whole genome shotgun (WGS) entry which is preliminary data.</text>
</comment>
<feature type="region of interest" description="Disordered" evidence="1">
    <location>
        <begin position="41"/>
        <end position="60"/>
    </location>
</feature>
<evidence type="ECO:0000313" key="2">
    <source>
        <dbReference type="EMBL" id="RHZ64241.1"/>
    </source>
</evidence>
<gene>
    <name evidence="2" type="ORF">Glove_326g121</name>
</gene>
<evidence type="ECO:0000313" key="3">
    <source>
        <dbReference type="Proteomes" id="UP000266861"/>
    </source>
</evidence>
<organism evidence="2 3">
    <name type="scientific">Diversispora epigaea</name>
    <dbReference type="NCBI Taxonomy" id="1348612"/>
    <lineage>
        <taxon>Eukaryota</taxon>
        <taxon>Fungi</taxon>
        <taxon>Fungi incertae sedis</taxon>
        <taxon>Mucoromycota</taxon>
        <taxon>Glomeromycotina</taxon>
        <taxon>Glomeromycetes</taxon>
        <taxon>Diversisporales</taxon>
        <taxon>Diversisporaceae</taxon>
        <taxon>Diversispora</taxon>
    </lineage>
</organism>
<reference evidence="2 3" key="1">
    <citation type="submission" date="2018-08" db="EMBL/GenBank/DDBJ databases">
        <title>Genome and evolution of the arbuscular mycorrhizal fungus Diversispora epigaea (formerly Glomus versiforme) and its bacterial endosymbionts.</title>
        <authorList>
            <person name="Sun X."/>
            <person name="Fei Z."/>
            <person name="Harrison M."/>
        </authorList>
    </citation>
    <scope>NUCLEOTIDE SEQUENCE [LARGE SCALE GENOMIC DNA]</scope>
    <source>
        <strain evidence="2 3">IT104</strain>
    </source>
</reference>
<accession>A0A397HM57</accession>
<name>A0A397HM57_9GLOM</name>
<dbReference type="OrthoDB" id="2390964at2759"/>
<evidence type="ECO:0000256" key="1">
    <source>
        <dbReference type="SAM" id="MobiDB-lite"/>
    </source>
</evidence>
<evidence type="ECO:0008006" key="4">
    <source>
        <dbReference type="Google" id="ProtNLM"/>
    </source>
</evidence>
<dbReference type="EMBL" id="PQFF01000298">
    <property type="protein sequence ID" value="RHZ64241.1"/>
    <property type="molecule type" value="Genomic_DNA"/>
</dbReference>
<sequence length="264" mass="30101">MSASNDKKKGKKSVFKLPKFLKNIKKKKEPEVMNYSVSEISNPPETFDSPKIPNPPVLNPPETVDKYETLPGQAQNALKFDDENENLDKGTFDERKDNWVLIYKQEIKKYGSEYTNKELEDLEKEMPGSIYFPIDKNIREDVKVLPARTVKIQVRKLGTTDSIIIDCNFRDPAERNKLYKSVIDSGAPETIFPYHVRSVLGKDGWKSRHVFTTDYGSPSSVFVATATFEVAIGDNDTWSKWVRTNTLKDAPEIMSIVPLLDVMC</sequence>
<proteinExistence type="predicted"/>
<dbReference type="Proteomes" id="UP000266861">
    <property type="component" value="Unassembled WGS sequence"/>
</dbReference>